<sequence>MIVDNQVSIAITLGKYKDEILCDVVPMKLSIPWEYDGKVTYDGVTNKISFVHMGNKDQIKMKQNRDEEKKERKERKSREKM</sequence>
<organism evidence="2 3">
    <name type="scientific">Mucuna pruriens</name>
    <name type="common">Velvet bean</name>
    <name type="synonym">Dolichos pruriens</name>
    <dbReference type="NCBI Taxonomy" id="157652"/>
    <lineage>
        <taxon>Eukaryota</taxon>
        <taxon>Viridiplantae</taxon>
        <taxon>Streptophyta</taxon>
        <taxon>Embryophyta</taxon>
        <taxon>Tracheophyta</taxon>
        <taxon>Spermatophyta</taxon>
        <taxon>Magnoliopsida</taxon>
        <taxon>eudicotyledons</taxon>
        <taxon>Gunneridae</taxon>
        <taxon>Pentapetalae</taxon>
        <taxon>rosids</taxon>
        <taxon>fabids</taxon>
        <taxon>Fabales</taxon>
        <taxon>Fabaceae</taxon>
        <taxon>Papilionoideae</taxon>
        <taxon>50 kb inversion clade</taxon>
        <taxon>NPAAA clade</taxon>
        <taxon>indigoferoid/millettioid clade</taxon>
        <taxon>Phaseoleae</taxon>
        <taxon>Mucuna</taxon>
    </lineage>
</organism>
<feature type="region of interest" description="Disordered" evidence="1">
    <location>
        <begin position="59"/>
        <end position="81"/>
    </location>
</feature>
<dbReference type="AlphaFoldDB" id="A0A371H8N3"/>
<name>A0A371H8N3_MUCPR</name>
<accession>A0A371H8N3</accession>
<evidence type="ECO:0000313" key="2">
    <source>
        <dbReference type="EMBL" id="RDX99161.1"/>
    </source>
</evidence>
<evidence type="ECO:0000313" key="3">
    <source>
        <dbReference type="Proteomes" id="UP000257109"/>
    </source>
</evidence>
<protein>
    <submittedName>
        <fullName evidence="2">Uncharacterized protein</fullName>
    </submittedName>
</protein>
<dbReference type="Proteomes" id="UP000257109">
    <property type="component" value="Unassembled WGS sequence"/>
</dbReference>
<dbReference type="OrthoDB" id="1747743at2759"/>
<proteinExistence type="predicted"/>
<evidence type="ECO:0000256" key="1">
    <source>
        <dbReference type="SAM" id="MobiDB-lite"/>
    </source>
</evidence>
<feature type="non-terminal residue" evidence="2">
    <location>
        <position position="1"/>
    </location>
</feature>
<gene>
    <name evidence="2" type="ORF">CR513_17842</name>
</gene>
<dbReference type="EMBL" id="QJKJ01003290">
    <property type="protein sequence ID" value="RDX99161.1"/>
    <property type="molecule type" value="Genomic_DNA"/>
</dbReference>
<keyword evidence="3" id="KW-1185">Reference proteome</keyword>
<comment type="caution">
    <text evidence="2">The sequence shown here is derived from an EMBL/GenBank/DDBJ whole genome shotgun (WGS) entry which is preliminary data.</text>
</comment>
<reference evidence="2" key="1">
    <citation type="submission" date="2018-05" db="EMBL/GenBank/DDBJ databases">
        <title>Draft genome of Mucuna pruriens seed.</title>
        <authorList>
            <person name="Nnadi N.E."/>
            <person name="Vos R."/>
            <person name="Hasami M.H."/>
            <person name="Devisetty U.K."/>
            <person name="Aguiy J.C."/>
        </authorList>
    </citation>
    <scope>NUCLEOTIDE SEQUENCE [LARGE SCALE GENOMIC DNA]</scope>
    <source>
        <strain evidence="2">JCA_2017</strain>
    </source>
</reference>